<reference evidence="2" key="1">
    <citation type="submission" date="2016-05" db="EMBL/GenBank/DDBJ databases">
        <title>Draft genome of Corynebacterium afermentans subsp. afermentans LCDC 88199T.</title>
        <authorList>
            <person name="Bernier A.-M."/>
            <person name="Bernard K."/>
        </authorList>
    </citation>
    <scope>NUCLEOTIDE SEQUENCE [LARGE SCALE GENOMIC DNA]</scope>
    <source>
        <strain evidence="2">NML04-0072</strain>
    </source>
</reference>
<comment type="caution">
    <text evidence="1">The sequence shown here is derived from an EMBL/GenBank/DDBJ whole genome shotgun (WGS) entry which is preliminary data.</text>
</comment>
<dbReference type="EMBL" id="LXSG01000002">
    <property type="protein sequence ID" value="OAM24661.1"/>
    <property type="molecule type" value="Genomic_DNA"/>
</dbReference>
<gene>
    <name evidence="1" type="ORF">A7P90_00105</name>
</gene>
<dbReference type="OrthoDB" id="8612906at2"/>
<dbReference type="Proteomes" id="UP000077589">
    <property type="component" value="Unassembled WGS sequence"/>
</dbReference>
<name>A0A1A9RTQ2_EIKCO</name>
<proteinExistence type="predicted"/>
<sequence>MRGGDKFRQRLAELAAQAQTAKVRVGIIEQANYEGSDGESVAQVAFWNEYGTATIPPRPFFRNTIAEHKDEWPKQAAEMLEANGGDVRQTLELMGEGVKGQIVETIQAFREPPNAAATVKKKGFDKPLIDTGTLWRSIDYEVADES</sequence>
<accession>A0A1A9RTQ2</accession>
<dbReference type="RefSeq" id="WP_064087200.1">
    <property type="nucleotide sequence ID" value="NZ_LXSG01000002.1"/>
</dbReference>
<protein>
    <submittedName>
        <fullName evidence="1">Uncharacterized protein</fullName>
    </submittedName>
</protein>
<evidence type="ECO:0000313" key="1">
    <source>
        <dbReference type="EMBL" id="OAM24661.1"/>
    </source>
</evidence>
<dbReference type="AlphaFoldDB" id="A0A1A9RTQ2"/>
<evidence type="ECO:0000313" key="2">
    <source>
        <dbReference type="Proteomes" id="UP000077589"/>
    </source>
</evidence>
<organism evidence="1 2">
    <name type="scientific">Eikenella corrodens</name>
    <dbReference type="NCBI Taxonomy" id="539"/>
    <lineage>
        <taxon>Bacteria</taxon>
        <taxon>Pseudomonadati</taxon>
        <taxon>Pseudomonadota</taxon>
        <taxon>Betaproteobacteria</taxon>
        <taxon>Neisseriales</taxon>
        <taxon>Neisseriaceae</taxon>
        <taxon>Eikenella</taxon>
    </lineage>
</organism>